<dbReference type="GO" id="GO:0004601">
    <property type="term" value="F:peroxidase activity"/>
    <property type="evidence" value="ECO:0007669"/>
    <property type="project" value="UniProtKB-KW"/>
</dbReference>
<evidence type="ECO:0000256" key="5">
    <source>
        <dbReference type="ARBA" id="ARBA00023002"/>
    </source>
</evidence>
<dbReference type="Gene3D" id="1.10.489.10">
    <property type="entry name" value="Chloroperoxidase-like"/>
    <property type="match status" value="1"/>
</dbReference>
<gene>
    <name evidence="10" type="ORF">CC1G_10471</name>
</gene>
<dbReference type="GeneID" id="6011112"/>
<organism evidence="10 11">
    <name type="scientific">Coprinopsis cinerea (strain Okayama-7 / 130 / ATCC MYA-4618 / FGSC 9003)</name>
    <name type="common">Inky cap fungus</name>
    <name type="synonym">Hormographiella aspergillata</name>
    <dbReference type="NCBI Taxonomy" id="240176"/>
    <lineage>
        <taxon>Eukaryota</taxon>
        <taxon>Fungi</taxon>
        <taxon>Dikarya</taxon>
        <taxon>Basidiomycota</taxon>
        <taxon>Agaricomycotina</taxon>
        <taxon>Agaricomycetes</taxon>
        <taxon>Agaricomycetidae</taxon>
        <taxon>Agaricales</taxon>
        <taxon>Agaricineae</taxon>
        <taxon>Psathyrellaceae</taxon>
        <taxon>Coprinopsis</taxon>
    </lineage>
</organism>
<dbReference type="PROSITE" id="PS51405">
    <property type="entry name" value="HEME_HALOPEROXIDASE"/>
    <property type="match status" value="1"/>
</dbReference>
<feature type="domain" description="Heme haloperoxidase family profile" evidence="9">
    <location>
        <begin position="67"/>
        <end position="298"/>
    </location>
</feature>
<keyword evidence="6" id="KW-0408">Iron</keyword>
<dbReference type="VEuPathDB" id="FungiDB:CC1G_10471"/>
<comment type="caution">
    <text evidence="10">The sequence shown here is derived from an EMBL/GenBank/DDBJ whole genome shotgun (WGS) entry which is preliminary data.</text>
</comment>
<evidence type="ECO:0000313" key="10">
    <source>
        <dbReference type="EMBL" id="EAU87192.2"/>
    </source>
</evidence>
<dbReference type="AlphaFoldDB" id="A8NL28"/>
<dbReference type="SUPFAM" id="SSF47571">
    <property type="entry name" value="Cloroperoxidase"/>
    <property type="match status" value="1"/>
</dbReference>
<evidence type="ECO:0000256" key="6">
    <source>
        <dbReference type="ARBA" id="ARBA00023004"/>
    </source>
</evidence>
<sequence length="421" mass="45789">MLPCKLPVSLLTLAIGLANVNAFPAYQSLGGLPKRQLETIIPGLPVVNPGPPPGPLADPGLKLVNDAAHPYQAPRPHLDHRGPCPGLNTLANHGYLPRSGIATPAQIVQAVMEGFNMENTFAKFVTYAAFLVDGNPITNLMSIGGKTWRTGIIEPPPPATVGGLNTPAMFEGDASLTRGDFYFGDNHSFNQTLFDQFVEYSNIHGGGFYNLESAAELRYRRIQQSFATNPEMSFVSPRWFVAYAESMFPILFFVDGRNHDGPWSNLTMDTAESFFKDEKFPDDFHRAPAPFSFEGLGYLVTSRPMPPGRNVGGAGNYIPDPNSADLNSFCKISMNCDPLFVSNIVRALVYASNDVVRAKKTIRREVTIGERGGTKGAWGQCSYAACEVGGCGLMCRVCFIASKSPYSVNFDPPVIRCGFRA</sequence>
<comment type="cofactor">
    <cofactor evidence="1">
        <name>heme b</name>
        <dbReference type="ChEBI" id="CHEBI:60344"/>
    </cofactor>
</comment>
<dbReference type="Proteomes" id="UP000001861">
    <property type="component" value="Unassembled WGS sequence"/>
</dbReference>
<dbReference type="InParanoid" id="A8NL28"/>
<dbReference type="Pfam" id="PF01328">
    <property type="entry name" value="Peroxidase_2"/>
    <property type="match status" value="1"/>
</dbReference>
<comment type="similarity">
    <text evidence="7">Belongs to the chloroperoxidase family.</text>
</comment>
<proteinExistence type="inferred from homology"/>
<keyword evidence="4" id="KW-0479">Metal-binding</keyword>
<protein>
    <recommendedName>
        <fullName evidence="9">Heme haloperoxidase family profile domain-containing protein</fullName>
    </recommendedName>
</protein>
<evidence type="ECO:0000256" key="8">
    <source>
        <dbReference type="SAM" id="SignalP"/>
    </source>
</evidence>
<dbReference type="EMBL" id="AACS02000012">
    <property type="protein sequence ID" value="EAU87192.2"/>
    <property type="molecule type" value="Genomic_DNA"/>
</dbReference>
<dbReference type="PANTHER" id="PTHR33577">
    <property type="entry name" value="STERIGMATOCYSTIN BIOSYNTHESIS PEROXIDASE STCC-RELATED"/>
    <property type="match status" value="1"/>
</dbReference>
<feature type="signal peptide" evidence="8">
    <location>
        <begin position="1"/>
        <end position="22"/>
    </location>
</feature>
<evidence type="ECO:0000256" key="1">
    <source>
        <dbReference type="ARBA" id="ARBA00001970"/>
    </source>
</evidence>
<dbReference type="GO" id="GO:0046872">
    <property type="term" value="F:metal ion binding"/>
    <property type="evidence" value="ECO:0007669"/>
    <property type="project" value="UniProtKB-KW"/>
</dbReference>
<feature type="chain" id="PRO_5002724343" description="Heme haloperoxidase family profile domain-containing protein" evidence="8">
    <location>
        <begin position="23"/>
        <end position="421"/>
    </location>
</feature>
<dbReference type="InterPro" id="IPR000028">
    <property type="entry name" value="Chloroperoxidase"/>
</dbReference>
<dbReference type="eggNOG" id="ENOG502S3SQ">
    <property type="taxonomic scope" value="Eukaryota"/>
</dbReference>
<evidence type="ECO:0000256" key="2">
    <source>
        <dbReference type="ARBA" id="ARBA00022559"/>
    </source>
</evidence>
<name>A8NL28_COPC7</name>
<accession>A8NL28</accession>
<keyword evidence="5" id="KW-0560">Oxidoreductase</keyword>
<evidence type="ECO:0000256" key="4">
    <source>
        <dbReference type="ARBA" id="ARBA00022723"/>
    </source>
</evidence>
<reference evidence="10 11" key="1">
    <citation type="journal article" date="2010" name="Proc. Natl. Acad. Sci. U.S.A.">
        <title>Insights into evolution of multicellular fungi from the assembled chromosomes of the mushroom Coprinopsis cinerea (Coprinus cinereus).</title>
        <authorList>
            <person name="Stajich J.E."/>
            <person name="Wilke S.K."/>
            <person name="Ahren D."/>
            <person name="Au C.H."/>
            <person name="Birren B.W."/>
            <person name="Borodovsky M."/>
            <person name="Burns C."/>
            <person name="Canback B."/>
            <person name="Casselton L.A."/>
            <person name="Cheng C.K."/>
            <person name="Deng J."/>
            <person name="Dietrich F.S."/>
            <person name="Fargo D.C."/>
            <person name="Farman M.L."/>
            <person name="Gathman A.C."/>
            <person name="Goldberg J."/>
            <person name="Guigo R."/>
            <person name="Hoegger P.J."/>
            <person name="Hooker J.B."/>
            <person name="Huggins A."/>
            <person name="James T.Y."/>
            <person name="Kamada T."/>
            <person name="Kilaru S."/>
            <person name="Kodira C."/>
            <person name="Kues U."/>
            <person name="Kupfer D."/>
            <person name="Kwan H.S."/>
            <person name="Lomsadze A."/>
            <person name="Li W."/>
            <person name="Lilly W.W."/>
            <person name="Ma L.J."/>
            <person name="Mackey A.J."/>
            <person name="Manning G."/>
            <person name="Martin F."/>
            <person name="Muraguchi H."/>
            <person name="Natvig D.O."/>
            <person name="Palmerini H."/>
            <person name="Ramesh M.A."/>
            <person name="Rehmeyer C.J."/>
            <person name="Roe B.A."/>
            <person name="Shenoy N."/>
            <person name="Stanke M."/>
            <person name="Ter-Hovhannisyan V."/>
            <person name="Tunlid A."/>
            <person name="Velagapudi R."/>
            <person name="Vision T.J."/>
            <person name="Zeng Q."/>
            <person name="Zolan M.E."/>
            <person name="Pukkila P.J."/>
        </authorList>
    </citation>
    <scope>NUCLEOTIDE SEQUENCE [LARGE SCALE GENOMIC DNA]</scope>
    <source>
        <strain evidence="11">Okayama-7 / 130 / ATCC MYA-4618 / FGSC 9003</strain>
    </source>
</reference>
<dbReference type="HOGENOM" id="CLU_029871_0_0_1"/>
<dbReference type="InterPro" id="IPR036851">
    <property type="entry name" value="Chloroperoxidase-like_sf"/>
</dbReference>
<evidence type="ECO:0000256" key="3">
    <source>
        <dbReference type="ARBA" id="ARBA00022617"/>
    </source>
</evidence>
<evidence type="ECO:0000259" key="9">
    <source>
        <dbReference type="PROSITE" id="PS51405"/>
    </source>
</evidence>
<keyword evidence="3" id="KW-0349">Heme</keyword>
<dbReference type="KEGG" id="cci:CC1G_10471"/>
<dbReference type="PANTHER" id="PTHR33577:SF16">
    <property type="entry name" value="HEME HALOPEROXIDASE FAMILY PROFILE DOMAIN-CONTAINING PROTEIN"/>
    <property type="match status" value="1"/>
</dbReference>
<keyword evidence="2" id="KW-0575">Peroxidase</keyword>
<keyword evidence="11" id="KW-1185">Reference proteome</keyword>
<keyword evidence="8" id="KW-0732">Signal</keyword>
<evidence type="ECO:0000313" key="11">
    <source>
        <dbReference type="Proteomes" id="UP000001861"/>
    </source>
</evidence>
<dbReference type="OrthoDB" id="407298at2759"/>
<dbReference type="RefSeq" id="XP_001834597.2">
    <property type="nucleotide sequence ID" value="XM_001834545.2"/>
</dbReference>
<evidence type="ECO:0000256" key="7">
    <source>
        <dbReference type="ARBA" id="ARBA00025795"/>
    </source>
</evidence>
<dbReference type="OMA" id="AYAESTF"/>